<name>A0A857FMB7_KOMXY</name>
<keyword evidence="1" id="KW-0812">Transmembrane</keyword>
<evidence type="ECO:0000313" key="3">
    <source>
        <dbReference type="Proteomes" id="UP000464674"/>
    </source>
</evidence>
<dbReference type="AlphaFoldDB" id="A0A857FMB7"/>
<dbReference type="RefSeq" id="WP_159261832.1">
    <property type="nucleotide sequence ID" value="NZ_CP041348.1"/>
</dbReference>
<sequence>MKLAHFISLLLSVQAMNDLSAWRFLVIAMLVFAWICSKPAVAYLQALNRRQVHRRKAVPAKRKAAVK</sequence>
<protein>
    <submittedName>
        <fullName evidence="2">Uncharacterized protein</fullName>
    </submittedName>
</protein>
<dbReference type="Proteomes" id="UP000464674">
    <property type="component" value="Chromosome"/>
</dbReference>
<organism evidence="2 3">
    <name type="scientific">Komagataeibacter xylinus</name>
    <name type="common">Gluconacetobacter xylinus</name>
    <dbReference type="NCBI Taxonomy" id="28448"/>
    <lineage>
        <taxon>Bacteria</taxon>
        <taxon>Pseudomonadati</taxon>
        <taxon>Pseudomonadota</taxon>
        <taxon>Alphaproteobacteria</taxon>
        <taxon>Acetobacterales</taxon>
        <taxon>Acetobacteraceae</taxon>
        <taxon>Komagataeibacter</taxon>
    </lineage>
</organism>
<dbReference type="OrthoDB" id="7282460at2"/>
<gene>
    <name evidence="2" type="ORF">FMA36_07525</name>
</gene>
<accession>A0A857FMB7</accession>
<keyword evidence="1" id="KW-0472">Membrane</keyword>
<keyword evidence="1" id="KW-1133">Transmembrane helix</keyword>
<reference evidence="2 3" key="1">
    <citation type="journal article" date="2020" name="Carbohydr. Polym.">
        <title>Characterization and optimization of production of bacterial cellulose from strain CGMCC 17276 based on whole-genome analysis.</title>
        <authorList>
            <person name="Lu T."/>
            <person name="Gao H."/>
            <person name="Liao B."/>
            <person name="Wu J."/>
            <person name="Zhang W."/>
            <person name="Huang J."/>
            <person name="Liu M."/>
            <person name="Huang J."/>
            <person name="Chang Z."/>
            <person name="Jin M."/>
            <person name="Yi Z."/>
            <person name="Jiang D."/>
        </authorList>
    </citation>
    <scope>NUCLEOTIDE SEQUENCE [LARGE SCALE GENOMIC DNA]</scope>
    <source>
        <strain evidence="2 3">CGMCC 17276</strain>
    </source>
</reference>
<dbReference type="EMBL" id="CP041348">
    <property type="protein sequence ID" value="QHC35371.1"/>
    <property type="molecule type" value="Genomic_DNA"/>
</dbReference>
<evidence type="ECO:0000256" key="1">
    <source>
        <dbReference type="SAM" id="Phobius"/>
    </source>
</evidence>
<feature type="transmembrane region" description="Helical" evidence="1">
    <location>
        <begin position="25"/>
        <end position="46"/>
    </location>
</feature>
<proteinExistence type="predicted"/>
<evidence type="ECO:0000313" key="2">
    <source>
        <dbReference type="EMBL" id="QHC35371.1"/>
    </source>
</evidence>